<reference evidence="4" key="2">
    <citation type="journal article" date="2005" name="Nature">
        <title>The map-based sequence of the rice genome.</title>
        <authorList>
            <consortium name="International rice genome sequencing project (IRGSP)"/>
            <person name="Matsumoto T."/>
            <person name="Wu J."/>
            <person name="Kanamori H."/>
            <person name="Katayose Y."/>
            <person name="Fujisawa M."/>
            <person name="Namiki N."/>
            <person name="Mizuno H."/>
            <person name="Yamamoto K."/>
            <person name="Antonio B.A."/>
            <person name="Baba T."/>
            <person name="Sakata K."/>
            <person name="Nagamura Y."/>
            <person name="Aoki H."/>
            <person name="Arikawa K."/>
            <person name="Arita K."/>
            <person name="Bito T."/>
            <person name="Chiden Y."/>
            <person name="Fujitsuka N."/>
            <person name="Fukunaka R."/>
            <person name="Hamada M."/>
            <person name="Harada C."/>
            <person name="Hayashi A."/>
            <person name="Hijishita S."/>
            <person name="Honda M."/>
            <person name="Hosokawa S."/>
            <person name="Ichikawa Y."/>
            <person name="Idonuma A."/>
            <person name="Iijima M."/>
            <person name="Ikeda M."/>
            <person name="Ikeno M."/>
            <person name="Ito K."/>
            <person name="Ito S."/>
            <person name="Ito T."/>
            <person name="Ito Y."/>
            <person name="Ito Y."/>
            <person name="Iwabuchi A."/>
            <person name="Kamiya K."/>
            <person name="Karasawa W."/>
            <person name="Kurita K."/>
            <person name="Katagiri S."/>
            <person name="Kikuta A."/>
            <person name="Kobayashi H."/>
            <person name="Kobayashi N."/>
            <person name="Machita K."/>
            <person name="Maehara T."/>
            <person name="Masukawa M."/>
            <person name="Mizubayashi T."/>
            <person name="Mukai Y."/>
            <person name="Nagasaki H."/>
            <person name="Nagata Y."/>
            <person name="Naito S."/>
            <person name="Nakashima M."/>
            <person name="Nakama Y."/>
            <person name="Nakamichi Y."/>
            <person name="Nakamura M."/>
            <person name="Meguro A."/>
            <person name="Negishi M."/>
            <person name="Ohta I."/>
            <person name="Ohta T."/>
            <person name="Okamoto M."/>
            <person name="Ono N."/>
            <person name="Saji S."/>
            <person name="Sakaguchi M."/>
            <person name="Sakai K."/>
            <person name="Shibata M."/>
            <person name="Shimokawa T."/>
            <person name="Song J."/>
            <person name="Takazaki Y."/>
            <person name="Terasawa K."/>
            <person name="Tsugane M."/>
            <person name="Tsuji K."/>
            <person name="Ueda S."/>
            <person name="Waki K."/>
            <person name="Yamagata H."/>
            <person name="Yamamoto M."/>
            <person name="Yamamoto S."/>
            <person name="Yamane H."/>
            <person name="Yoshiki S."/>
            <person name="Yoshihara R."/>
            <person name="Yukawa K."/>
            <person name="Zhong H."/>
            <person name="Yano M."/>
            <person name="Yuan Q."/>
            <person name="Ouyang S."/>
            <person name="Liu J."/>
            <person name="Jones K.M."/>
            <person name="Gansberger K."/>
            <person name="Moffat K."/>
            <person name="Hill J."/>
            <person name="Bera J."/>
            <person name="Fadrosh D."/>
            <person name="Jin S."/>
            <person name="Johri S."/>
            <person name="Kim M."/>
            <person name="Overton L."/>
            <person name="Reardon M."/>
            <person name="Tsitrin T."/>
            <person name="Vuong H."/>
            <person name="Weaver B."/>
            <person name="Ciecko A."/>
            <person name="Tallon L."/>
            <person name="Jackson J."/>
            <person name="Pai G."/>
            <person name="Aken S.V."/>
            <person name="Utterback T."/>
            <person name="Reidmuller S."/>
            <person name="Feldblyum T."/>
            <person name="Hsiao J."/>
            <person name="Zismann V."/>
            <person name="Iobst S."/>
            <person name="de Vazeille A.R."/>
            <person name="Buell C.R."/>
            <person name="Ying K."/>
            <person name="Li Y."/>
            <person name="Lu T."/>
            <person name="Huang Y."/>
            <person name="Zhao Q."/>
            <person name="Feng Q."/>
            <person name="Zhang L."/>
            <person name="Zhu J."/>
            <person name="Weng Q."/>
            <person name="Mu J."/>
            <person name="Lu Y."/>
            <person name="Fan D."/>
            <person name="Liu Y."/>
            <person name="Guan J."/>
            <person name="Zhang Y."/>
            <person name="Yu S."/>
            <person name="Liu X."/>
            <person name="Zhang Y."/>
            <person name="Hong G."/>
            <person name="Han B."/>
            <person name="Choisne N."/>
            <person name="Demange N."/>
            <person name="Orjeda G."/>
            <person name="Samain S."/>
            <person name="Cattolico L."/>
            <person name="Pelletier E."/>
            <person name="Couloux A."/>
            <person name="Segurens B."/>
            <person name="Wincker P."/>
            <person name="D'Hont A."/>
            <person name="Scarpelli C."/>
            <person name="Weissenbach J."/>
            <person name="Salanoubat M."/>
            <person name="Quetier F."/>
            <person name="Yu Y."/>
            <person name="Kim H.R."/>
            <person name="Rambo T."/>
            <person name="Currie J."/>
            <person name="Collura K."/>
            <person name="Luo M."/>
            <person name="Yang T."/>
            <person name="Ammiraju J.S.S."/>
            <person name="Engler F."/>
            <person name="Soderlund C."/>
            <person name="Wing R.A."/>
            <person name="Palmer L.E."/>
            <person name="de la Bastide M."/>
            <person name="Spiegel L."/>
            <person name="Nascimento L."/>
            <person name="Zutavern T."/>
            <person name="O'Shaughnessy A."/>
            <person name="Dike S."/>
            <person name="Dedhia N."/>
            <person name="Preston R."/>
            <person name="Balija V."/>
            <person name="McCombie W.R."/>
            <person name="Chow T."/>
            <person name="Chen H."/>
            <person name="Chung M."/>
            <person name="Chen C."/>
            <person name="Shaw J."/>
            <person name="Wu H."/>
            <person name="Hsiao K."/>
            <person name="Chao Y."/>
            <person name="Chu M."/>
            <person name="Cheng C."/>
            <person name="Hour A."/>
            <person name="Lee P."/>
            <person name="Lin S."/>
            <person name="Lin Y."/>
            <person name="Liou J."/>
            <person name="Liu S."/>
            <person name="Hsing Y."/>
            <person name="Raghuvanshi S."/>
            <person name="Mohanty A."/>
            <person name="Bharti A.K."/>
            <person name="Gaur A."/>
            <person name="Gupta V."/>
            <person name="Kumar D."/>
            <person name="Ravi V."/>
            <person name="Vij S."/>
            <person name="Kapur A."/>
            <person name="Khurana P."/>
            <person name="Khurana P."/>
            <person name="Khurana J.P."/>
            <person name="Tyagi A.K."/>
            <person name="Gaikwad K."/>
            <person name="Singh A."/>
            <person name="Dalal V."/>
            <person name="Srivastava S."/>
            <person name="Dixit A."/>
            <person name="Pal A.K."/>
            <person name="Ghazi I.A."/>
            <person name="Yadav M."/>
            <person name="Pandit A."/>
            <person name="Bhargava A."/>
            <person name="Sureshbabu K."/>
            <person name="Batra K."/>
            <person name="Sharma T.R."/>
            <person name="Mohapatra T."/>
            <person name="Singh N.K."/>
            <person name="Messing J."/>
            <person name="Nelson A.B."/>
            <person name="Fuks G."/>
            <person name="Kavchok S."/>
            <person name="Keizer G."/>
            <person name="Linton E."/>
            <person name="Llaca V."/>
            <person name="Song R."/>
            <person name="Tanyolac B."/>
            <person name="Young S."/>
            <person name="Ho-Il K."/>
            <person name="Hahn J.H."/>
            <person name="Sangsakoo G."/>
            <person name="Vanavichit A."/>
            <person name="de Mattos Luiz.A.T."/>
            <person name="Zimmer P.D."/>
            <person name="Malone G."/>
            <person name="Dellagostin O."/>
            <person name="de Oliveira A.C."/>
            <person name="Bevan M."/>
            <person name="Bancroft I."/>
            <person name="Minx P."/>
            <person name="Cordum H."/>
            <person name="Wilson R."/>
            <person name="Cheng Z."/>
            <person name="Jin W."/>
            <person name="Jiang J."/>
            <person name="Leong S.A."/>
            <person name="Iwama H."/>
            <person name="Gojobori T."/>
            <person name="Itoh T."/>
            <person name="Niimura Y."/>
            <person name="Fujii Y."/>
            <person name="Habara T."/>
            <person name="Sakai H."/>
            <person name="Sato Y."/>
            <person name="Wilson G."/>
            <person name="Kumar K."/>
            <person name="McCouch S."/>
            <person name="Juretic N."/>
            <person name="Hoen D."/>
            <person name="Wright S."/>
            <person name="Bruskiewich R."/>
            <person name="Bureau T."/>
            <person name="Miyao A."/>
            <person name="Hirochika H."/>
            <person name="Nishikawa T."/>
            <person name="Kadowaki K."/>
            <person name="Sugiura M."/>
            <person name="Burr B."/>
            <person name="Sasaki T."/>
        </authorList>
    </citation>
    <scope>NUCLEOTIDE SEQUENCE [LARGE SCALE GENOMIC DNA]</scope>
    <source>
        <strain evidence="4">cv. Nipponbare</strain>
    </source>
</reference>
<proteinExistence type="predicted"/>
<keyword evidence="4" id="KW-1185">Reference proteome</keyword>
<evidence type="ECO:0000313" key="4">
    <source>
        <dbReference type="Proteomes" id="UP000059680"/>
    </source>
</evidence>
<dbReference type="AlphaFoldDB" id="Q10ME6"/>
<evidence type="ECO:0000313" key="3">
    <source>
        <dbReference type="EMBL" id="BAS83869.1"/>
    </source>
</evidence>
<feature type="region of interest" description="Disordered" evidence="1">
    <location>
        <begin position="101"/>
        <end position="130"/>
    </location>
</feature>
<organism evidence="2">
    <name type="scientific">Oryza sativa subsp. japonica</name>
    <name type="common">Rice</name>
    <dbReference type="NCBI Taxonomy" id="39947"/>
    <lineage>
        <taxon>Eukaryota</taxon>
        <taxon>Viridiplantae</taxon>
        <taxon>Streptophyta</taxon>
        <taxon>Embryophyta</taxon>
        <taxon>Tracheophyta</taxon>
        <taxon>Spermatophyta</taxon>
        <taxon>Magnoliopsida</taxon>
        <taxon>Liliopsida</taxon>
        <taxon>Poales</taxon>
        <taxon>Poaceae</taxon>
        <taxon>BOP clade</taxon>
        <taxon>Oryzoideae</taxon>
        <taxon>Oryzeae</taxon>
        <taxon>Oryzinae</taxon>
        <taxon>Oryza</taxon>
        <taxon>Oryza sativa</taxon>
    </lineage>
</organism>
<name>Q10ME6_ORYSJ</name>
<reference evidence="3" key="4">
    <citation type="journal article" date="2013" name="Plant Cell Physiol.">
        <title>Rice Annotation Project Database (RAP-DB): an integrative and interactive database for rice genomics.</title>
        <authorList>
            <person name="Sakai H."/>
            <person name="Lee S.S."/>
            <person name="Tanaka T."/>
            <person name="Numa H."/>
            <person name="Kim J."/>
            <person name="Kawahara Y."/>
            <person name="Wakimoto H."/>
            <person name="Yang C.C."/>
            <person name="Iwamoto M."/>
            <person name="Abe T."/>
            <person name="Yamada Y."/>
            <person name="Muto A."/>
            <person name="Inokuchi H."/>
            <person name="Ikemura T."/>
            <person name="Matsumoto T."/>
            <person name="Sasaki T."/>
            <person name="Itoh T."/>
        </authorList>
    </citation>
    <scope>NUCLEOTIDE SEQUENCE</scope>
</reference>
<accession>Q10ME6</accession>
<reference evidence="2" key="3">
    <citation type="submission" date="2006-06" db="EMBL/GenBank/DDBJ databases">
        <authorList>
            <person name="Buell R."/>
            <person name="Wing R.A."/>
            <person name="McCombie W.A."/>
            <person name="Ouyang S."/>
        </authorList>
    </citation>
    <scope>NUCLEOTIDE SEQUENCE</scope>
</reference>
<evidence type="ECO:0000313" key="2">
    <source>
        <dbReference type="EMBL" id="ABF95583.1"/>
    </source>
</evidence>
<evidence type="ECO:0000256" key="1">
    <source>
        <dbReference type="SAM" id="MobiDB-lite"/>
    </source>
</evidence>
<protein>
    <submittedName>
        <fullName evidence="3">Os03g0311500 protein</fullName>
    </submittedName>
</protein>
<dbReference type="EMBL" id="DP000009">
    <property type="protein sequence ID" value="ABF95583.1"/>
    <property type="molecule type" value="Genomic_DNA"/>
</dbReference>
<gene>
    <name evidence="2" type="ordered locus">LOC_Os03g19770</name>
    <name evidence="3" type="ordered locus">Os03g0311500</name>
    <name evidence="3" type="ORF">OSNPB_030311500</name>
</gene>
<reference evidence="3" key="6">
    <citation type="submission" date="2015-10" db="EMBL/GenBank/DDBJ databases">
        <authorList>
            <person name="Sakai H."/>
            <person name="Kawahara Y."/>
            <person name="Matsumoto T."/>
            <person name="Buell C.R."/>
            <person name="Itoh T."/>
        </authorList>
    </citation>
    <scope>NUCLEOTIDE SEQUENCE</scope>
</reference>
<feature type="compositionally biased region" description="Gly residues" evidence="1">
    <location>
        <begin position="118"/>
        <end position="127"/>
    </location>
</feature>
<dbReference type="EMBL" id="AP014959">
    <property type="protein sequence ID" value="BAS83869.1"/>
    <property type="molecule type" value="Genomic_DNA"/>
</dbReference>
<dbReference type="Proteomes" id="UP000059680">
    <property type="component" value="Chromosome 3"/>
</dbReference>
<sequence length="206" mass="20837">MAAAGLVAAATLDPAWADLRVEAGRSGAVVEAGGVQGVQATAAGGRGGDTRRRGTGLAAAGGGEDWWQGVGRGGEGGGGGVCDLGHHRIRVGHRRIWSQVRERRRGGGGDAVAAAGDGDAGGSGSRGGVAPVMVARGGAWRRGRRGPWRCGRRHGGQFGGVAEAGVWCCDRRRLREALCRRGGSLQLPPASWRRCSEAVGICGDGG</sequence>
<reference evidence="2" key="1">
    <citation type="journal article" date="2005" name="Genome Res.">
        <title>Sequence, annotation, and analysis of synteny between rice chromosome 3 and diverged grass species.</title>
        <authorList>
            <consortium name="Rice Chromosome 3 Sequencing Consortium"/>
            <person name="Buell C.R."/>
            <person name="Yuan Q."/>
            <person name="Ouyang S."/>
            <person name="Liu J."/>
            <person name="Zhu W."/>
            <person name="Wang A."/>
            <person name="Maiti R."/>
            <person name="Haas B."/>
            <person name="Wortman J."/>
            <person name="Pertea M."/>
            <person name="Jones K.M."/>
            <person name="Kim M."/>
            <person name="Overton L."/>
            <person name="Tsitrin T."/>
            <person name="Fadrosh D."/>
            <person name="Bera J."/>
            <person name="Weaver B."/>
            <person name="Jin S."/>
            <person name="Johri S."/>
            <person name="Reardon M."/>
            <person name="Webb K."/>
            <person name="Hill J."/>
            <person name="Moffat K."/>
            <person name="Tallon L."/>
            <person name="Van Aken S."/>
            <person name="Lewis M."/>
            <person name="Utterback T."/>
            <person name="Feldblyum T."/>
            <person name="Zismann V."/>
            <person name="Iobst S."/>
            <person name="Hsiao J."/>
            <person name="de Vazeille A.R."/>
            <person name="Salzberg S.L."/>
            <person name="White O."/>
            <person name="Fraser C."/>
            <person name="Yu Y."/>
            <person name="Kim H."/>
            <person name="Rambo T."/>
            <person name="Currie J."/>
            <person name="Collura K."/>
            <person name="Kernodle-Thompson S."/>
            <person name="Wei F."/>
            <person name="Kudrna K."/>
            <person name="Ammiraju J.S."/>
            <person name="Luo M."/>
            <person name="Goicoechea J.L."/>
            <person name="Wing R.A."/>
            <person name="Henry D."/>
            <person name="Oates R."/>
            <person name="Palmer M."/>
            <person name="Pries G."/>
            <person name="Saski C."/>
            <person name="Simmons J."/>
            <person name="Soderlund C."/>
            <person name="Nelson W."/>
            <person name="de la Bastide M."/>
            <person name="Spiegel L."/>
            <person name="Nascimento L."/>
            <person name="Huang E."/>
            <person name="Preston R."/>
            <person name="Zutavern T."/>
            <person name="Palmer L."/>
            <person name="O'Shaughnessy A."/>
            <person name="Dike S."/>
            <person name="McCombie W.R."/>
            <person name="Minx P."/>
            <person name="Cordum H."/>
            <person name="Wilson R."/>
            <person name="Jin W."/>
            <person name="Lee H.R."/>
            <person name="Jiang J."/>
            <person name="Jackson S."/>
        </authorList>
    </citation>
    <scope>NUCLEOTIDE SEQUENCE [LARGE SCALE GENOMIC DNA]</scope>
</reference>
<reference evidence="3 4" key="5">
    <citation type="journal article" date="2013" name="Rice">
        <title>Improvement of the Oryza sativa Nipponbare reference genome using next generation sequence and optical map data.</title>
        <authorList>
            <person name="Kawahara Y."/>
            <person name="de la Bastide M."/>
            <person name="Hamilton J.P."/>
            <person name="Kanamori H."/>
            <person name="McCombie W.R."/>
            <person name="Ouyang S."/>
            <person name="Schwartz D.C."/>
            <person name="Tanaka T."/>
            <person name="Wu J."/>
            <person name="Zhou S."/>
            <person name="Childs K.L."/>
            <person name="Davidson R.M."/>
            <person name="Lin H."/>
            <person name="Quesada-Ocampo L."/>
            <person name="Vaillancourt B."/>
            <person name="Sakai H."/>
            <person name="Lee S.S."/>
            <person name="Kim J."/>
            <person name="Numa H."/>
            <person name="Itoh T."/>
            <person name="Buell C.R."/>
            <person name="Matsumoto T."/>
        </authorList>
    </citation>
    <scope>NUCLEOTIDE SEQUENCE [LARGE SCALE GENOMIC DNA]</scope>
    <source>
        <strain evidence="4">cv. Nipponbare</strain>
    </source>
</reference>
<dbReference type="PaxDb" id="39947-Q10ME6"/>
<dbReference type="InParanoid" id="Q10ME6"/>